<reference evidence="2 3" key="1">
    <citation type="submission" date="2011-11" db="EMBL/GenBank/DDBJ databases">
        <title>Whole genome shotgun sequence of Gordonia amarae NBRC 15530.</title>
        <authorList>
            <person name="Takarada H."/>
            <person name="Hosoyama A."/>
            <person name="Tsuchikane K."/>
            <person name="Katsumata H."/>
            <person name="Yamazaki S."/>
            <person name="Fujita N."/>
        </authorList>
    </citation>
    <scope>NUCLEOTIDE SEQUENCE [LARGE SCALE GENOMIC DNA]</scope>
    <source>
        <strain evidence="2 3">NBRC 15530</strain>
    </source>
</reference>
<dbReference type="Pfam" id="PF00753">
    <property type="entry name" value="Lactamase_B"/>
    <property type="match status" value="1"/>
</dbReference>
<protein>
    <submittedName>
        <fullName evidence="2">Putative beta-lactamase</fullName>
    </submittedName>
</protein>
<name>G7GLN3_9ACTN</name>
<evidence type="ECO:0000259" key="1">
    <source>
        <dbReference type="SMART" id="SM00849"/>
    </source>
</evidence>
<gene>
    <name evidence="2" type="ORF">GOAMR_20_00550</name>
</gene>
<sequence length="253" mass="27073">MEELTMSRVDAGSSTAYLVDAGVVNWVLLQEGTDLTLIDGGYPGQADKVVESIERIGRRPEDIRGALLTHAHVDHLGGLVKLQQRYGFDVYMDPVEVAHARRDYLQQANAATLASIPLRNLPLVLRWMSKVLPLGVLSRKGLQGLAFGETGPLDLPGRPEPVAAHGHTDGHSAYLVASGQALVSGDALVSGHDVSRITGPQCLHGAFQHDAAANRRAVEHFTTLDADTLLPGHGPFYQGSVAEAAERALTLKN</sequence>
<dbReference type="InterPro" id="IPR050855">
    <property type="entry name" value="NDM-1-like"/>
</dbReference>
<comment type="caution">
    <text evidence="2">The sequence shown here is derived from an EMBL/GenBank/DDBJ whole genome shotgun (WGS) entry which is preliminary data.</text>
</comment>
<dbReference type="Gene3D" id="3.60.15.10">
    <property type="entry name" value="Ribonuclease Z/Hydroxyacylglutathione hydrolase-like"/>
    <property type="match status" value="1"/>
</dbReference>
<dbReference type="SUPFAM" id="SSF56281">
    <property type="entry name" value="Metallo-hydrolase/oxidoreductase"/>
    <property type="match status" value="1"/>
</dbReference>
<dbReference type="PANTHER" id="PTHR42951:SF14">
    <property type="entry name" value="METALLO-BETA-LACTAMASE SUPERFAMILY PROTEIN"/>
    <property type="match status" value="1"/>
</dbReference>
<dbReference type="AlphaFoldDB" id="G7GLN3"/>
<dbReference type="STRING" id="1075090.GOAMR_20_00550"/>
<dbReference type="PANTHER" id="PTHR42951">
    <property type="entry name" value="METALLO-BETA-LACTAMASE DOMAIN-CONTAINING"/>
    <property type="match status" value="1"/>
</dbReference>
<dbReference type="Proteomes" id="UP000006023">
    <property type="component" value="Unassembled WGS sequence"/>
</dbReference>
<organism evidence="2 3">
    <name type="scientific">Gordonia amarae NBRC 15530</name>
    <dbReference type="NCBI Taxonomy" id="1075090"/>
    <lineage>
        <taxon>Bacteria</taxon>
        <taxon>Bacillati</taxon>
        <taxon>Actinomycetota</taxon>
        <taxon>Actinomycetes</taxon>
        <taxon>Mycobacteriales</taxon>
        <taxon>Gordoniaceae</taxon>
        <taxon>Gordonia</taxon>
    </lineage>
</organism>
<accession>G7GLN3</accession>
<dbReference type="InterPro" id="IPR001279">
    <property type="entry name" value="Metallo-B-lactamas"/>
</dbReference>
<dbReference type="InterPro" id="IPR036866">
    <property type="entry name" value="RibonucZ/Hydroxyglut_hydro"/>
</dbReference>
<evidence type="ECO:0000313" key="3">
    <source>
        <dbReference type="Proteomes" id="UP000006023"/>
    </source>
</evidence>
<dbReference type="SMART" id="SM00849">
    <property type="entry name" value="Lactamase_B"/>
    <property type="match status" value="1"/>
</dbReference>
<dbReference type="eggNOG" id="COG0491">
    <property type="taxonomic scope" value="Bacteria"/>
</dbReference>
<keyword evidence="3" id="KW-1185">Reference proteome</keyword>
<proteinExistence type="predicted"/>
<dbReference type="EMBL" id="BAED01000020">
    <property type="protein sequence ID" value="GAB04508.1"/>
    <property type="molecule type" value="Genomic_DNA"/>
</dbReference>
<evidence type="ECO:0000313" key="2">
    <source>
        <dbReference type="EMBL" id="GAB04508.1"/>
    </source>
</evidence>
<feature type="domain" description="Metallo-beta-lactamase" evidence="1">
    <location>
        <begin position="23"/>
        <end position="233"/>
    </location>
</feature>